<evidence type="ECO:0000256" key="7">
    <source>
        <dbReference type="ARBA" id="ARBA00022519"/>
    </source>
</evidence>
<comment type="function">
    <text evidence="1 12">Required for the export of heme to the periplasm for the biogenesis of c-type cytochromes.</text>
</comment>
<dbReference type="GO" id="GO:0015232">
    <property type="term" value="F:heme transmembrane transporter activity"/>
    <property type="evidence" value="ECO:0007669"/>
    <property type="project" value="InterPro"/>
</dbReference>
<keyword evidence="10 13" id="KW-1133">Transmembrane helix</keyword>
<dbReference type="Pfam" id="PF03379">
    <property type="entry name" value="CcmB"/>
    <property type="match status" value="1"/>
</dbReference>
<evidence type="ECO:0000256" key="6">
    <source>
        <dbReference type="ARBA" id="ARBA00022475"/>
    </source>
</evidence>
<dbReference type="InterPro" id="IPR003544">
    <property type="entry name" value="Cyt_c_biogenesis_CcmB"/>
</dbReference>
<evidence type="ECO:0000256" key="1">
    <source>
        <dbReference type="ARBA" id="ARBA00002442"/>
    </source>
</evidence>
<feature type="transmembrane region" description="Helical" evidence="13">
    <location>
        <begin position="160"/>
        <end position="181"/>
    </location>
</feature>
<dbReference type="InterPro" id="IPR026031">
    <property type="entry name" value="Cyt_c_CcmB_bac"/>
</dbReference>
<organism evidence="14">
    <name type="scientific">uncultured Alphaproteobacteria bacterium</name>
    <dbReference type="NCBI Taxonomy" id="91750"/>
    <lineage>
        <taxon>Bacteria</taxon>
        <taxon>Pseudomonadati</taxon>
        <taxon>Pseudomonadota</taxon>
        <taxon>Alphaproteobacteria</taxon>
        <taxon>environmental samples</taxon>
    </lineage>
</organism>
<dbReference type="GO" id="GO:0005886">
    <property type="term" value="C:plasma membrane"/>
    <property type="evidence" value="ECO:0007669"/>
    <property type="project" value="UniProtKB-SubCell"/>
</dbReference>
<evidence type="ECO:0000256" key="3">
    <source>
        <dbReference type="ARBA" id="ARBA00010544"/>
    </source>
</evidence>
<keyword evidence="11 12" id="KW-0472">Membrane</keyword>
<keyword evidence="5 12" id="KW-0813">Transport</keyword>
<gene>
    <name evidence="14" type="primary">ccmB</name>
    <name evidence="14" type="ORF">KL86APRO_20062</name>
</gene>
<proteinExistence type="inferred from homology"/>
<evidence type="ECO:0000256" key="11">
    <source>
        <dbReference type="ARBA" id="ARBA00023136"/>
    </source>
</evidence>
<keyword evidence="9 12" id="KW-0201">Cytochrome c-type biogenesis</keyword>
<dbReference type="PANTHER" id="PTHR30070">
    <property type="entry name" value="HEME EXPORTER PROTEIN B"/>
    <property type="match status" value="1"/>
</dbReference>
<evidence type="ECO:0000256" key="4">
    <source>
        <dbReference type="ARBA" id="ARBA00016452"/>
    </source>
</evidence>
<dbReference type="AlphaFoldDB" id="A0A212KHF7"/>
<keyword evidence="7 12" id="KW-0997">Cell inner membrane</keyword>
<dbReference type="PRINTS" id="PR01414">
    <property type="entry name" value="CCMBBIOGNSIS"/>
</dbReference>
<dbReference type="EMBL" id="FLUO01000002">
    <property type="protein sequence ID" value="SBW11058.1"/>
    <property type="molecule type" value="Genomic_DNA"/>
</dbReference>
<evidence type="ECO:0000256" key="8">
    <source>
        <dbReference type="ARBA" id="ARBA00022692"/>
    </source>
</evidence>
<evidence type="ECO:0000256" key="10">
    <source>
        <dbReference type="ARBA" id="ARBA00022989"/>
    </source>
</evidence>
<reference evidence="14" key="1">
    <citation type="submission" date="2016-04" db="EMBL/GenBank/DDBJ databases">
        <authorList>
            <person name="Evans L.H."/>
            <person name="Alamgir A."/>
            <person name="Owens N."/>
            <person name="Weber N.D."/>
            <person name="Virtaneva K."/>
            <person name="Barbian K."/>
            <person name="Babar A."/>
            <person name="Rosenke K."/>
        </authorList>
    </citation>
    <scope>NUCLEOTIDE SEQUENCE</scope>
    <source>
        <strain evidence="14">86</strain>
    </source>
</reference>
<comment type="similarity">
    <text evidence="3 12">Belongs to the CcmB/CycW/HelB family.</text>
</comment>
<keyword evidence="6 12" id="KW-1003">Cell membrane</keyword>
<dbReference type="GO" id="GO:0017004">
    <property type="term" value="P:cytochrome complex assembly"/>
    <property type="evidence" value="ECO:0007669"/>
    <property type="project" value="UniProtKB-KW"/>
</dbReference>
<feature type="transmembrane region" description="Helical" evidence="13">
    <location>
        <begin position="128"/>
        <end position="153"/>
    </location>
</feature>
<comment type="subcellular location">
    <subcellularLocation>
        <location evidence="2">Cell inner membrane</location>
        <topology evidence="2">Multi-pass membrane protein</topology>
    </subcellularLocation>
</comment>
<evidence type="ECO:0000256" key="12">
    <source>
        <dbReference type="PIRNR" id="PIRNR002764"/>
    </source>
</evidence>
<evidence type="ECO:0000256" key="13">
    <source>
        <dbReference type="SAM" id="Phobius"/>
    </source>
</evidence>
<name>A0A212KHF7_9PROT</name>
<evidence type="ECO:0000256" key="5">
    <source>
        <dbReference type="ARBA" id="ARBA00022448"/>
    </source>
</evidence>
<feature type="transmembrane region" description="Helical" evidence="13">
    <location>
        <begin position="193"/>
        <end position="216"/>
    </location>
</feature>
<dbReference type="PIRSF" id="PIRSF002764">
    <property type="entry name" value="CcmB"/>
    <property type="match status" value="1"/>
</dbReference>
<dbReference type="GO" id="GO:1903607">
    <property type="term" value="P:cytochrome c biosynthetic process"/>
    <property type="evidence" value="ECO:0007669"/>
    <property type="project" value="TreeGrafter"/>
</dbReference>
<evidence type="ECO:0000256" key="9">
    <source>
        <dbReference type="ARBA" id="ARBA00022748"/>
    </source>
</evidence>
<feature type="transmembrane region" description="Helical" evidence="13">
    <location>
        <begin position="20"/>
        <end position="40"/>
    </location>
</feature>
<sequence>MTAFLAVLRRDLLIAVRDGAGTWTVLGFFVIAVAVFPLGIGPEPQVLARVAPGVLWAMALLAALLSLDTLFEADWRDGSLEALVSGDLLPELLVLAKALAHWLATGLPLAVAAPALGVFLHLPAESMPVLFASLLLGTPVLSLLGAVGAALALGARRATVLLAVMVLPLAAPVLIFGAGAVESAQTGLAVAPSLLILGGVALCALAVCPVAAAAALRQAVE</sequence>
<protein>
    <recommendedName>
        <fullName evidence="4 12">Heme exporter protein B</fullName>
    </recommendedName>
</protein>
<dbReference type="NCBIfam" id="TIGR01190">
    <property type="entry name" value="ccmB"/>
    <property type="match status" value="1"/>
</dbReference>
<keyword evidence="8 13" id="KW-0812">Transmembrane</keyword>
<feature type="transmembrane region" description="Helical" evidence="13">
    <location>
        <begin position="99"/>
        <end position="122"/>
    </location>
</feature>
<dbReference type="PANTHER" id="PTHR30070:SF1">
    <property type="entry name" value="CYTOCHROME C BIOGENESIS B-RELATED"/>
    <property type="match status" value="1"/>
</dbReference>
<evidence type="ECO:0000313" key="14">
    <source>
        <dbReference type="EMBL" id="SBW11058.1"/>
    </source>
</evidence>
<feature type="transmembrane region" description="Helical" evidence="13">
    <location>
        <begin position="46"/>
        <end position="67"/>
    </location>
</feature>
<evidence type="ECO:0000256" key="2">
    <source>
        <dbReference type="ARBA" id="ARBA00004429"/>
    </source>
</evidence>
<accession>A0A212KHF7</accession>